<dbReference type="InterPro" id="IPR011598">
    <property type="entry name" value="bHLH_dom"/>
</dbReference>
<dbReference type="SUPFAM" id="SSF47459">
    <property type="entry name" value="HLH, helix-loop-helix DNA-binding domain"/>
    <property type="match status" value="1"/>
</dbReference>
<reference evidence="7" key="1">
    <citation type="submission" date="2022-11" db="UniProtKB">
        <authorList>
            <consortium name="WormBaseParasite"/>
        </authorList>
    </citation>
    <scope>IDENTIFICATION</scope>
</reference>
<dbReference type="PROSITE" id="PS50888">
    <property type="entry name" value="BHLH"/>
    <property type="match status" value="1"/>
</dbReference>
<dbReference type="GO" id="GO:0006355">
    <property type="term" value="P:regulation of DNA-templated transcription"/>
    <property type="evidence" value="ECO:0007669"/>
    <property type="project" value="InterPro"/>
</dbReference>
<dbReference type="PANTHER" id="PTHR10985">
    <property type="entry name" value="BASIC HELIX-LOOP-HELIX TRANSCRIPTION FACTOR, HES-RELATED"/>
    <property type="match status" value="1"/>
</dbReference>
<dbReference type="GO" id="GO:0046983">
    <property type="term" value="F:protein dimerization activity"/>
    <property type="evidence" value="ECO:0007669"/>
    <property type="project" value="InterPro"/>
</dbReference>
<organism evidence="6 7">
    <name type="scientific">Plectus sambesii</name>
    <dbReference type="NCBI Taxonomy" id="2011161"/>
    <lineage>
        <taxon>Eukaryota</taxon>
        <taxon>Metazoa</taxon>
        <taxon>Ecdysozoa</taxon>
        <taxon>Nematoda</taxon>
        <taxon>Chromadorea</taxon>
        <taxon>Plectida</taxon>
        <taxon>Plectina</taxon>
        <taxon>Plectoidea</taxon>
        <taxon>Plectidae</taxon>
        <taxon>Plectus</taxon>
    </lineage>
</organism>
<dbReference type="SUPFAM" id="SSF158457">
    <property type="entry name" value="Orange domain-like"/>
    <property type="match status" value="1"/>
</dbReference>
<sequence>MHNAPIDAVPAIGALLESIAPGGEGRWGERRRRLMTVARTMVGKASRLRRIEKRRRDRINLCLAELRRLVPAAFEKQGSQKLEKAEILQLTVEHLKFLHSTGVNTLLYDTPDYRSAGFRACASEVDRYLTEREGMDIQDPRRDKLERYLQCNGTQQMAQNKAAAVVGWPNCHPQTHVPTTAQQVFTHPTTPTSIYPHPSSTATYPRPINIDTKQFAATIYPHQTGFAFQGLTAGPQMQNL</sequence>
<evidence type="ECO:0000259" key="5">
    <source>
        <dbReference type="PROSITE" id="PS50888"/>
    </source>
</evidence>
<dbReference type="SMART" id="SM00511">
    <property type="entry name" value="ORANGE"/>
    <property type="match status" value="1"/>
</dbReference>
<dbReference type="AlphaFoldDB" id="A0A914XTN7"/>
<evidence type="ECO:0000256" key="3">
    <source>
        <dbReference type="ARBA" id="ARBA00023163"/>
    </source>
</evidence>
<protein>
    <submittedName>
        <fullName evidence="7">BHLH domain-containing protein</fullName>
    </submittedName>
</protein>
<keyword evidence="4" id="KW-0539">Nucleus</keyword>
<dbReference type="InterPro" id="IPR003650">
    <property type="entry name" value="Orange_dom"/>
</dbReference>
<keyword evidence="6" id="KW-1185">Reference proteome</keyword>
<evidence type="ECO:0000256" key="1">
    <source>
        <dbReference type="ARBA" id="ARBA00004123"/>
    </source>
</evidence>
<evidence type="ECO:0000313" key="6">
    <source>
        <dbReference type="Proteomes" id="UP000887566"/>
    </source>
</evidence>
<proteinExistence type="predicted"/>
<dbReference type="InterPro" id="IPR050370">
    <property type="entry name" value="HES_HEY"/>
</dbReference>
<dbReference type="Gene3D" id="6.10.250.980">
    <property type="match status" value="1"/>
</dbReference>
<dbReference type="GO" id="GO:0005634">
    <property type="term" value="C:nucleus"/>
    <property type="evidence" value="ECO:0007669"/>
    <property type="project" value="UniProtKB-SubCell"/>
</dbReference>
<evidence type="ECO:0000313" key="7">
    <source>
        <dbReference type="WBParaSite" id="PSAMB.scaffold9953size4489.g32894.t1"/>
    </source>
</evidence>
<dbReference type="GO" id="GO:0003677">
    <property type="term" value="F:DNA binding"/>
    <property type="evidence" value="ECO:0007669"/>
    <property type="project" value="InterPro"/>
</dbReference>
<accession>A0A914XTN7</accession>
<dbReference type="Proteomes" id="UP000887566">
    <property type="component" value="Unplaced"/>
</dbReference>
<dbReference type="Pfam" id="PF07527">
    <property type="entry name" value="Hairy_orange"/>
    <property type="match status" value="1"/>
</dbReference>
<evidence type="ECO:0000256" key="2">
    <source>
        <dbReference type="ARBA" id="ARBA00023015"/>
    </source>
</evidence>
<feature type="domain" description="BHLH" evidence="5">
    <location>
        <begin position="43"/>
        <end position="98"/>
    </location>
</feature>
<keyword evidence="2" id="KW-0805">Transcription regulation</keyword>
<name>A0A914XTN7_9BILA</name>
<dbReference type="Pfam" id="PF00010">
    <property type="entry name" value="HLH"/>
    <property type="match status" value="1"/>
</dbReference>
<dbReference type="InterPro" id="IPR036638">
    <property type="entry name" value="HLH_DNA-bd_sf"/>
</dbReference>
<comment type="subcellular location">
    <subcellularLocation>
        <location evidence="1">Nucleus</location>
    </subcellularLocation>
</comment>
<keyword evidence="3" id="KW-0804">Transcription</keyword>
<evidence type="ECO:0000256" key="4">
    <source>
        <dbReference type="ARBA" id="ARBA00023242"/>
    </source>
</evidence>
<dbReference type="Gene3D" id="4.10.280.10">
    <property type="entry name" value="Helix-loop-helix DNA-binding domain"/>
    <property type="match status" value="1"/>
</dbReference>
<dbReference type="WBParaSite" id="PSAMB.scaffold9953size4489.g32894.t1">
    <property type="protein sequence ID" value="PSAMB.scaffold9953size4489.g32894.t1"/>
    <property type="gene ID" value="PSAMB.scaffold9953size4489.g32894"/>
</dbReference>
<dbReference type="SMART" id="SM00353">
    <property type="entry name" value="HLH"/>
    <property type="match status" value="1"/>
</dbReference>